<keyword evidence="2" id="KW-1185">Reference proteome</keyword>
<evidence type="ECO:0000313" key="1">
    <source>
        <dbReference type="EMBL" id="GFT22695.1"/>
    </source>
</evidence>
<sequence>MSRKKVFKTVEEAVEYLFSEELESEMIVLPPEVDEFTDEEGFDDSETLDPSIRDVICPIIYKKSIKEIRRHIAIAYLKKGNTVQIQISIPSYTISSRMKEIDTVRRDGVGHIISKREKQRRYKCKIVRENLLHFA</sequence>
<dbReference type="EMBL" id="BMAW01011245">
    <property type="protein sequence ID" value="GFT22695.1"/>
    <property type="molecule type" value="Genomic_DNA"/>
</dbReference>
<reference evidence="1" key="1">
    <citation type="submission" date="2020-08" db="EMBL/GenBank/DDBJ databases">
        <title>Multicomponent nature underlies the extraordinary mechanical properties of spider dragline silk.</title>
        <authorList>
            <person name="Kono N."/>
            <person name="Nakamura H."/>
            <person name="Mori M."/>
            <person name="Yoshida Y."/>
            <person name="Ohtoshi R."/>
            <person name="Malay A.D."/>
            <person name="Moran D.A.P."/>
            <person name="Tomita M."/>
            <person name="Numata K."/>
            <person name="Arakawa K."/>
        </authorList>
    </citation>
    <scope>NUCLEOTIDE SEQUENCE</scope>
</reference>
<dbReference type="AlphaFoldDB" id="A0A8X6NM67"/>
<accession>A0A8X6NM67</accession>
<organism evidence="1 2">
    <name type="scientific">Nephila pilipes</name>
    <name type="common">Giant wood spider</name>
    <name type="synonym">Nephila maculata</name>
    <dbReference type="NCBI Taxonomy" id="299642"/>
    <lineage>
        <taxon>Eukaryota</taxon>
        <taxon>Metazoa</taxon>
        <taxon>Ecdysozoa</taxon>
        <taxon>Arthropoda</taxon>
        <taxon>Chelicerata</taxon>
        <taxon>Arachnida</taxon>
        <taxon>Araneae</taxon>
        <taxon>Araneomorphae</taxon>
        <taxon>Entelegynae</taxon>
        <taxon>Araneoidea</taxon>
        <taxon>Nephilidae</taxon>
        <taxon>Nephila</taxon>
    </lineage>
</organism>
<name>A0A8X6NM67_NEPPI</name>
<dbReference type="Proteomes" id="UP000887013">
    <property type="component" value="Unassembled WGS sequence"/>
</dbReference>
<gene>
    <name evidence="1" type="ORF">NPIL_417721</name>
</gene>
<comment type="caution">
    <text evidence="1">The sequence shown here is derived from an EMBL/GenBank/DDBJ whole genome shotgun (WGS) entry which is preliminary data.</text>
</comment>
<dbReference type="OrthoDB" id="6152074at2759"/>
<evidence type="ECO:0000313" key="2">
    <source>
        <dbReference type="Proteomes" id="UP000887013"/>
    </source>
</evidence>
<protein>
    <submittedName>
        <fullName evidence="1">Uncharacterized protein</fullName>
    </submittedName>
</protein>
<proteinExistence type="predicted"/>